<keyword evidence="4" id="KW-0472">Membrane</keyword>
<evidence type="ECO:0000256" key="7">
    <source>
        <dbReference type="ARBA" id="ARBA00023180"/>
    </source>
</evidence>
<keyword evidence="4" id="KW-0336">GPI-anchor</keyword>
<dbReference type="CDD" id="cd00010">
    <property type="entry name" value="AAI_LTSS"/>
    <property type="match status" value="1"/>
</dbReference>
<sequence>MGGGRSAMPLMMVALVFTIGAIFFSTAQAQSSIPSCAQNLIPCADHLTSTNPPASCCDPIKKTVETQLTCLCNLFYSPGLLQSFNISTDQALQLSRRCGVTSDLSSCKSGSAPSPASVPPPATPGSDKGSSAGRVSFAGVSTLLLLWSSMPFN</sequence>
<evidence type="ECO:0000256" key="9">
    <source>
        <dbReference type="SAM" id="MobiDB-lite"/>
    </source>
</evidence>
<name>I3S0V1_LOTJA</name>
<dbReference type="GO" id="GO:0005886">
    <property type="term" value="C:plasma membrane"/>
    <property type="evidence" value="ECO:0007669"/>
    <property type="project" value="UniProtKB-SubCell"/>
</dbReference>
<dbReference type="Pfam" id="PF14368">
    <property type="entry name" value="LTP_2"/>
    <property type="match status" value="1"/>
</dbReference>
<comment type="similarity">
    <text evidence="2">Belongs to the plant LTP family.</text>
</comment>
<dbReference type="GO" id="GO:0098552">
    <property type="term" value="C:side of membrane"/>
    <property type="evidence" value="ECO:0007669"/>
    <property type="project" value="UniProtKB-KW"/>
</dbReference>
<feature type="region of interest" description="Disordered" evidence="9">
    <location>
        <begin position="106"/>
        <end position="131"/>
    </location>
</feature>
<dbReference type="Gene3D" id="1.10.110.10">
    <property type="entry name" value="Plant lipid-transfer and hydrophobic proteins"/>
    <property type="match status" value="1"/>
</dbReference>
<evidence type="ECO:0000256" key="5">
    <source>
        <dbReference type="ARBA" id="ARBA00022729"/>
    </source>
</evidence>
<dbReference type="InterPro" id="IPR043325">
    <property type="entry name" value="LTSS"/>
</dbReference>
<keyword evidence="6" id="KW-1015">Disulfide bond</keyword>
<organism evidence="12">
    <name type="scientific">Lotus japonicus</name>
    <name type="common">Lotus corniculatus var. japonicus</name>
    <dbReference type="NCBI Taxonomy" id="34305"/>
    <lineage>
        <taxon>Eukaryota</taxon>
        <taxon>Viridiplantae</taxon>
        <taxon>Streptophyta</taxon>
        <taxon>Embryophyta</taxon>
        <taxon>Tracheophyta</taxon>
        <taxon>Spermatophyta</taxon>
        <taxon>Magnoliopsida</taxon>
        <taxon>eudicotyledons</taxon>
        <taxon>Gunneridae</taxon>
        <taxon>Pentapetalae</taxon>
        <taxon>rosids</taxon>
        <taxon>fabids</taxon>
        <taxon>Fabales</taxon>
        <taxon>Fabaceae</taxon>
        <taxon>Papilionoideae</taxon>
        <taxon>50 kb inversion clade</taxon>
        <taxon>NPAAA clade</taxon>
        <taxon>Hologalegina</taxon>
        <taxon>robinioid clade</taxon>
        <taxon>Loteae</taxon>
        <taxon>Lotus</taxon>
    </lineage>
</organism>
<dbReference type="AlphaFoldDB" id="I3S0V1"/>
<dbReference type="InterPro" id="IPR036312">
    <property type="entry name" value="Bifun_inhib/LTP/seed_sf"/>
</dbReference>
<feature type="domain" description="Bifunctional inhibitor/plant lipid transfer protein/seed storage helical" evidence="11">
    <location>
        <begin position="26"/>
        <end position="107"/>
    </location>
</feature>
<accession>I3S0V1</accession>
<evidence type="ECO:0000256" key="2">
    <source>
        <dbReference type="ARBA" id="ARBA00009748"/>
    </source>
</evidence>
<evidence type="ECO:0000256" key="10">
    <source>
        <dbReference type="SAM" id="SignalP"/>
    </source>
</evidence>
<keyword evidence="8" id="KW-0449">Lipoprotein</keyword>
<reference evidence="12" key="1">
    <citation type="submission" date="2012-05" db="EMBL/GenBank/DDBJ databases">
        <authorList>
            <person name="Krishnakumar V."/>
            <person name="Cheung F."/>
            <person name="Xiao Y."/>
            <person name="Chan A."/>
            <person name="Moskal W.A."/>
            <person name="Town C.D."/>
        </authorList>
    </citation>
    <scope>NUCLEOTIDE SEQUENCE</scope>
</reference>
<keyword evidence="7" id="KW-0325">Glycoprotein</keyword>
<evidence type="ECO:0000256" key="8">
    <source>
        <dbReference type="ARBA" id="ARBA00023288"/>
    </source>
</evidence>
<evidence type="ECO:0000259" key="11">
    <source>
        <dbReference type="Pfam" id="PF14368"/>
    </source>
</evidence>
<proteinExistence type="evidence at transcript level"/>
<keyword evidence="5 10" id="KW-0732">Signal</keyword>
<evidence type="ECO:0000256" key="3">
    <source>
        <dbReference type="ARBA" id="ARBA00022475"/>
    </source>
</evidence>
<dbReference type="EMBL" id="BT134098">
    <property type="protein sequence ID" value="AFK33893.1"/>
    <property type="molecule type" value="mRNA"/>
</dbReference>
<keyword evidence="3" id="KW-1003">Cell membrane</keyword>
<dbReference type="PANTHER" id="PTHR33044">
    <property type="entry name" value="BIFUNCTIONAL INHIBITOR/LIPID-TRANSFER PROTEIN/SEED STORAGE 2S ALBUMIN SUPERFAMILY PROTEIN-RELATED"/>
    <property type="match status" value="1"/>
</dbReference>
<feature type="signal peptide" evidence="10">
    <location>
        <begin position="1"/>
        <end position="29"/>
    </location>
</feature>
<dbReference type="InterPro" id="IPR016140">
    <property type="entry name" value="Bifunc_inhib/LTP/seed_store"/>
</dbReference>
<evidence type="ECO:0000256" key="1">
    <source>
        <dbReference type="ARBA" id="ARBA00004609"/>
    </source>
</evidence>
<evidence type="ECO:0000256" key="6">
    <source>
        <dbReference type="ARBA" id="ARBA00023157"/>
    </source>
</evidence>
<dbReference type="SUPFAM" id="SSF47699">
    <property type="entry name" value="Bifunctional inhibitor/lipid-transfer protein/seed storage 2S albumin"/>
    <property type="match status" value="1"/>
</dbReference>
<protein>
    <recommendedName>
        <fullName evidence="11">Bifunctional inhibitor/plant lipid transfer protein/seed storage helical domain-containing protein</fullName>
    </recommendedName>
</protein>
<feature type="chain" id="PRO_5003678558" description="Bifunctional inhibitor/plant lipid transfer protein/seed storage helical domain-containing protein" evidence="10">
    <location>
        <begin position="30"/>
        <end position="153"/>
    </location>
</feature>
<evidence type="ECO:0000313" key="12">
    <source>
        <dbReference type="EMBL" id="AFK33893.1"/>
    </source>
</evidence>
<comment type="subcellular location">
    <subcellularLocation>
        <location evidence="1">Cell membrane</location>
        <topology evidence="1">Lipid-anchor</topology>
        <topology evidence="1">GPI-anchor</topology>
    </subcellularLocation>
</comment>
<evidence type="ECO:0000256" key="4">
    <source>
        <dbReference type="ARBA" id="ARBA00022622"/>
    </source>
</evidence>